<name>A0A6A4PXK7_LUPAL</name>
<dbReference type="AlphaFoldDB" id="A0A6A4PXK7"/>
<evidence type="ECO:0000313" key="2">
    <source>
        <dbReference type="Proteomes" id="UP000447434"/>
    </source>
</evidence>
<organism evidence="1 2">
    <name type="scientific">Lupinus albus</name>
    <name type="common">White lupine</name>
    <name type="synonym">Lupinus termis</name>
    <dbReference type="NCBI Taxonomy" id="3870"/>
    <lineage>
        <taxon>Eukaryota</taxon>
        <taxon>Viridiplantae</taxon>
        <taxon>Streptophyta</taxon>
        <taxon>Embryophyta</taxon>
        <taxon>Tracheophyta</taxon>
        <taxon>Spermatophyta</taxon>
        <taxon>Magnoliopsida</taxon>
        <taxon>eudicotyledons</taxon>
        <taxon>Gunneridae</taxon>
        <taxon>Pentapetalae</taxon>
        <taxon>rosids</taxon>
        <taxon>fabids</taxon>
        <taxon>Fabales</taxon>
        <taxon>Fabaceae</taxon>
        <taxon>Papilionoideae</taxon>
        <taxon>50 kb inversion clade</taxon>
        <taxon>genistoids sensu lato</taxon>
        <taxon>core genistoids</taxon>
        <taxon>Genisteae</taxon>
        <taxon>Lupinus</taxon>
    </lineage>
</organism>
<accession>A0A6A4PXK7</accession>
<dbReference type="EMBL" id="WOCE01000010">
    <property type="protein sequence ID" value="KAE9606069.1"/>
    <property type="molecule type" value="Genomic_DNA"/>
</dbReference>
<protein>
    <submittedName>
        <fullName evidence="1">Uncharacterized protein</fullName>
    </submittedName>
</protein>
<dbReference type="PANTHER" id="PTHR35107">
    <property type="entry name" value="EXPRESSED PROTEIN"/>
    <property type="match status" value="1"/>
</dbReference>
<comment type="caution">
    <text evidence="1">The sequence shown here is derived from an EMBL/GenBank/DDBJ whole genome shotgun (WGS) entry which is preliminary data.</text>
</comment>
<dbReference type="OrthoDB" id="769005at2759"/>
<keyword evidence="2" id="KW-1185">Reference proteome</keyword>
<evidence type="ECO:0000313" key="1">
    <source>
        <dbReference type="EMBL" id="KAE9606069.1"/>
    </source>
</evidence>
<reference evidence="2" key="1">
    <citation type="journal article" date="2020" name="Nat. Commun.">
        <title>Genome sequence of the cluster root forming white lupin.</title>
        <authorList>
            <person name="Hufnagel B."/>
            <person name="Marques A."/>
            <person name="Soriano A."/>
            <person name="Marques L."/>
            <person name="Divol F."/>
            <person name="Doumas P."/>
            <person name="Sallet E."/>
            <person name="Mancinotti D."/>
            <person name="Carrere S."/>
            <person name="Marande W."/>
            <person name="Arribat S."/>
            <person name="Keller J."/>
            <person name="Huneau C."/>
            <person name="Blein T."/>
            <person name="Aime D."/>
            <person name="Laguerre M."/>
            <person name="Taylor J."/>
            <person name="Schubert V."/>
            <person name="Nelson M."/>
            <person name="Geu-Flores F."/>
            <person name="Crespi M."/>
            <person name="Gallardo-Guerrero K."/>
            <person name="Delaux P.-M."/>
            <person name="Salse J."/>
            <person name="Berges H."/>
            <person name="Guyot R."/>
            <person name="Gouzy J."/>
            <person name="Peret B."/>
        </authorList>
    </citation>
    <scope>NUCLEOTIDE SEQUENCE [LARGE SCALE GENOMIC DNA]</scope>
    <source>
        <strain evidence="2">cv. Amiga</strain>
    </source>
</reference>
<dbReference type="Proteomes" id="UP000447434">
    <property type="component" value="Chromosome 10"/>
</dbReference>
<proteinExistence type="predicted"/>
<dbReference type="PANTHER" id="PTHR35107:SF2">
    <property type="entry name" value="EXPRESSED PROTEIN"/>
    <property type="match status" value="1"/>
</dbReference>
<sequence>MAQLLRLQFAVIFAVLALSATATATARSSRIFLISSYSFSIPSTSATVTEIQSFIPIYIATFKPSFSGKIFVDHHRRASYGFSAYDFSSLRDRTNDIISVVVALLFGVGCGALTATTMYLAWSIFANLYEDYSSSYDHFLDDSD</sequence>
<gene>
    <name evidence="1" type="ORF">Lalb_Chr10g0103991</name>
</gene>